<proteinExistence type="predicted"/>
<dbReference type="EMBL" id="LVHG01000104">
    <property type="protein sequence ID" value="OAK55504.1"/>
    <property type="molecule type" value="Genomic_DNA"/>
</dbReference>
<dbReference type="RefSeq" id="WP_081271556.1">
    <property type="nucleotide sequence ID" value="NZ_LVHG01000104.1"/>
</dbReference>
<evidence type="ECO:0000313" key="1">
    <source>
        <dbReference type="EMBL" id="OAK55504.1"/>
    </source>
</evidence>
<dbReference type="AlphaFoldDB" id="A0AA91DHH7"/>
<accession>A0AA91DHH7</accession>
<dbReference type="Proteomes" id="UP000077852">
    <property type="component" value="Unassembled WGS sequence"/>
</dbReference>
<organism evidence="1 2">
    <name type="scientific">Variovorax paradoxus</name>
    <dbReference type="NCBI Taxonomy" id="34073"/>
    <lineage>
        <taxon>Bacteria</taxon>
        <taxon>Pseudomonadati</taxon>
        <taxon>Pseudomonadota</taxon>
        <taxon>Betaproteobacteria</taxon>
        <taxon>Burkholderiales</taxon>
        <taxon>Comamonadaceae</taxon>
        <taxon>Variovorax</taxon>
    </lineage>
</organism>
<evidence type="ECO:0008006" key="3">
    <source>
        <dbReference type="Google" id="ProtNLM"/>
    </source>
</evidence>
<gene>
    <name evidence="1" type="ORF">A3K87_31595</name>
</gene>
<reference evidence="1 2" key="1">
    <citation type="submission" date="2016-03" db="EMBL/GenBank/DDBJ databases">
        <title>Genome sequence of Variovorax paradoxus KB5.</title>
        <authorList>
            <person name="Jeong H."/>
            <person name="Hong C.E."/>
            <person name="Jo S.H."/>
            <person name="Park J.M."/>
        </authorList>
    </citation>
    <scope>NUCLEOTIDE SEQUENCE [LARGE SCALE GENOMIC DNA]</scope>
    <source>
        <strain evidence="1 2">KB5</strain>
    </source>
</reference>
<sequence length="293" mass="31060">MNGCFINLQDSIARREAMELQLRALGLPGIARLEATGTHGLPAHATLPDAPVSPREHACFLSHAGAIDSAPHGDFFLVLEDDALLSRALPPLLRQPDALAQLGGFDLVFLECMPGISAPGLLALWQALRKHLPHDAHGAGMPRDAIGGVEILDARGLYNWGAVAYLVTPQGLRTLPPLLREALAAGPALAFDMTLNTLVHDGRIRAAVLAPFLATPALSSHAQSTIDDRPRAAGNDALSGALRRLFFAGPLDAPALEAHVGAYRHAALTQDPQLQLLADLMAQLFVISARPPH</sequence>
<evidence type="ECO:0000313" key="2">
    <source>
        <dbReference type="Proteomes" id="UP000077852"/>
    </source>
</evidence>
<comment type="caution">
    <text evidence="1">The sequence shown here is derived from an EMBL/GenBank/DDBJ whole genome shotgun (WGS) entry which is preliminary data.</text>
</comment>
<name>A0AA91DHH7_VARPD</name>
<protein>
    <recommendedName>
        <fullName evidence="3">Glycosyltransferase family 25 protein</fullName>
    </recommendedName>
</protein>